<dbReference type="SMART" id="SM00868">
    <property type="entry name" value="zf-AD"/>
    <property type="match status" value="1"/>
</dbReference>
<dbReference type="Pfam" id="PF13894">
    <property type="entry name" value="zf-C2H2_4"/>
    <property type="match status" value="1"/>
</dbReference>
<keyword evidence="4" id="KW-0863">Zinc-finger</keyword>
<reference evidence="10" key="1">
    <citation type="submission" date="2022-08" db="UniProtKB">
        <authorList>
            <consortium name="EnsemblMetazoa"/>
        </authorList>
    </citation>
    <scope>IDENTIFICATION</scope>
    <source>
        <strain evidence="10">Israel</strain>
    </source>
</reference>
<dbReference type="VEuPathDB" id="VectorBase:PPAI001223"/>
<keyword evidence="9" id="KW-0539">Nucleus</keyword>
<keyword evidence="3" id="KW-0677">Repeat</keyword>
<dbReference type="Pfam" id="PF00096">
    <property type="entry name" value="zf-C2H2"/>
    <property type="match status" value="6"/>
</dbReference>
<evidence type="ECO:0008006" key="12">
    <source>
        <dbReference type="Google" id="ProtNLM"/>
    </source>
</evidence>
<dbReference type="EMBL" id="AJVK01022097">
    <property type="status" value="NOT_ANNOTATED_CDS"/>
    <property type="molecule type" value="Genomic_DNA"/>
</dbReference>
<evidence type="ECO:0000313" key="10">
    <source>
        <dbReference type="EnsemblMetazoa" id="PPAI001223-PA"/>
    </source>
</evidence>
<evidence type="ECO:0000256" key="5">
    <source>
        <dbReference type="ARBA" id="ARBA00022833"/>
    </source>
</evidence>
<sequence>MANLVRAVKAGDASTLEAFELDFQSLCRLCGNMNINLLSVYAEDGAETELLQKISNHLNISVSLVDVLPKRLCIHCSNTLASWHSFYLSCQETNSKFLSMIEVPKEAEETAEEVLEEVEDVELEDQIEFLKEEENFDIVQEGEFEEELEDARSPDQLATLCFREYPEGEVDFSEVDEKKMDEKETETFDLDGSEDPRVNVSEEVDQALYQGLFYRRCGVLQCPRCELSFKLRREFTKHLVDIHGFSEDVKDRLKIRPKIDPNEVKRSKVVHRGKTAYKCEDCGKILMSLDTFVWHRQIHTGLKLFTCPVCEKSFRIHQGLNRHLREVHLKEKSYSCEFCSKSFSNYHTASEHRRLHTKSTPYECDICRKTFRQKAGLFVHRKIHDPVHQYICGCCKRGFRERYALQLHLKIHTGEKEHECSICEKRFRLKAELKRHWSLHSNEKPFQCENCLMSFRMKRYLMRHMKSHHHSDTQLKLHIEEKHIERVFHCEQCENYVDRSNLIQHMISHLAENAATEIEPEVAEKGEKEKLEEAKENVCVIKGQKLKCQLCFKEFSKSGFGYHLKQYHEKIKNEKCEICNRVFGCRSTLNNHMKSLHGTERNFSCKECSQAFKTLSSLYIHRKQVHDDKRFSCELCYKKFAFRKQLTEHLLIHSKEQTHFCKICRKGFRVKANLSKHLRVHEDVGQFKCHICYFITSQKRYLAQHMKRKHLISLERK</sequence>
<dbReference type="InterPro" id="IPR012934">
    <property type="entry name" value="Znf_AD"/>
</dbReference>
<name>A0A1B0D1K0_PHLPP</name>
<dbReference type="Pfam" id="PF07776">
    <property type="entry name" value="zf-AD"/>
    <property type="match status" value="1"/>
</dbReference>
<keyword evidence="8" id="KW-0804">Transcription</keyword>
<dbReference type="EMBL" id="AJVK01022096">
    <property type="status" value="NOT_ANNOTATED_CDS"/>
    <property type="molecule type" value="Genomic_DNA"/>
</dbReference>
<accession>A0A1B0D1K0</accession>
<dbReference type="GO" id="GO:0000981">
    <property type="term" value="F:DNA-binding transcription factor activity, RNA polymerase II-specific"/>
    <property type="evidence" value="ECO:0007669"/>
    <property type="project" value="TreeGrafter"/>
</dbReference>
<dbReference type="PROSITE" id="PS50157">
    <property type="entry name" value="ZINC_FINGER_C2H2_2"/>
    <property type="match status" value="11"/>
</dbReference>
<dbReference type="Proteomes" id="UP000092462">
    <property type="component" value="Unassembled WGS sequence"/>
</dbReference>
<organism evidence="10 11">
    <name type="scientific">Phlebotomus papatasi</name>
    <name type="common">Sandfly</name>
    <dbReference type="NCBI Taxonomy" id="29031"/>
    <lineage>
        <taxon>Eukaryota</taxon>
        <taxon>Metazoa</taxon>
        <taxon>Ecdysozoa</taxon>
        <taxon>Arthropoda</taxon>
        <taxon>Hexapoda</taxon>
        <taxon>Insecta</taxon>
        <taxon>Pterygota</taxon>
        <taxon>Neoptera</taxon>
        <taxon>Endopterygota</taxon>
        <taxon>Diptera</taxon>
        <taxon>Nematocera</taxon>
        <taxon>Psychodoidea</taxon>
        <taxon>Psychodidae</taxon>
        <taxon>Phlebotomus</taxon>
        <taxon>Phlebotomus</taxon>
    </lineage>
</organism>
<keyword evidence="7" id="KW-0238">DNA-binding</keyword>
<dbReference type="FunFam" id="3.30.160.60:FF:000446">
    <property type="entry name" value="Zinc finger protein"/>
    <property type="match status" value="1"/>
</dbReference>
<dbReference type="GO" id="GO:0008270">
    <property type="term" value="F:zinc ion binding"/>
    <property type="evidence" value="ECO:0007669"/>
    <property type="project" value="UniProtKB-UniRule"/>
</dbReference>
<dbReference type="PROSITE" id="PS51915">
    <property type="entry name" value="ZAD"/>
    <property type="match status" value="1"/>
</dbReference>
<dbReference type="GO" id="GO:0000978">
    <property type="term" value="F:RNA polymerase II cis-regulatory region sequence-specific DNA binding"/>
    <property type="evidence" value="ECO:0007669"/>
    <property type="project" value="TreeGrafter"/>
</dbReference>
<dbReference type="PANTHER" id="PTHR24384:SF189">
    <property type="entry name" value="C2H2-TYPE DOMAIN-CONTAINING PROTEIN-RELATED"/>
    <property type="match status" value="1"/>
</dbReference>
<evidence type="ECO:0000313" key="11">
    <source>
        <dbReference type="Proteomes" id="UP000092462"/>
    </source>
</evidence>
<keyword evidence="6" id="KW-0805">Transcription regulation</keyword>
<keyword evidence="5" id="KW-0862">Zinc</keyword>
<dbReference type="AlphaFoldDB" id="A0A1B0D1K0"/>
<dbReference type="Gene3D" id="3.30.160.60">
    <property type="entry name" value="Classic Zinc Finger"/>
    <property type="match status" value="9"/>
</dbReference>
<dbReference type="Gene3D" id="3.40.1800.20">
    <property type="match status" value="1"/>
</dbReference>
<dbReference type="SUPFAM" id="SSF57667">
    <property type="entry name" value="beta-beta-alpha zinc fingers"/>
    <property type="match status" value="7"/>
</dbReference>
<dbReference type="VEuPathDB" id="VectorBase:PPAPM1_006250"/>
<keyword evidence="2" id="KW-0479">Metal-binding</keyword>
<evidence type="ECO:0000256" key="9">
    <source>
        <dbReference type="ARBA" id="ARBA00023242"/>
    </source>
</evidence>
<comment type="subcellular location">
    <subcellularLocation>
        <location evidence="1">Nucleus</location>
    </subcellularLocation>
</comment>
<protein>
    <recommendedName>
        <fullName evidence="12">Protein krueppel</fullName>
    </recommendedName>
</protein>
<proteinExistence type="predicted"/>
<evidence type="ECO:0000256" key="1">
    <source>
        <dbReference type="ARBA" id="ARBA00004123"/>
    </source>
</evidence>
<dbReference type="SMART" id="SM00355">
    <property type="entry name" value="ZnF_C2H2"/>
    <property type="match status" value="15"/>
</dbReference>
<dbReference type="SUPFAM" id="SSF57716">
    <property type="entry name" value="Glucocorticoid receptor-like (DNA-binding domain)"/>
    <property type="match status" value="1"/>
</dbReference>
<evidence type="ECO:0000256" key="7">
    <source>
        <dbReference type="ARBA" id="ARBA00023125"/>
    </source>
</evidence>
<dbReference type="GO" id="GO:0005634">
    <property type="term" value="C:nucleus"/>
    <property type="evidence" value="ECO:0007669"/>
    <property type="project" value="UniProtKB-SubCell"/>
</dbReference>
<evidence type="ECO:0000256" key="8">
    <source>
        <dbReference type="ARBA" id="ARBA00023163"/>
    </source>
</evidence>
<dbReference type="InterPro" id="IPR013087">
    <property type="entry name" value="Znf_C2H2_type"/>
</dbReference>
<dbReference type="EnsemblMetazoa" id="PPAI001223-RA">
    <property type="protein sequence ID" value="PPAI001223-PA"/>
    <property type="gene ID" value="PPAI001223"/>
</dbReference>
<dbReference type="VEuPathDB" id="VectorBase:PPAPM1_010892"/>
<evidence type="ECO:0000256" key="2">
    <source>
        <dbReference type="ARBA" id="ARBA00022723"/>
    </source>
</evidence>
<dbReference type="PANTHER" id="PTHR24384">
    <property type="entry name" value="FINGER PUTATIVE TRANSCRIPTION FACTOR FAMILY-RELATED"/>
    <property type="match status" value="1"/>
</dbReference>
<dbReference type="FunFam" id="3.30.160.60:FF:000100">
    <property type="entry name" value="Zinc finger 45-like"/>
    <property type="match status" value="3"/>
</dbReference>
<dbReference type="InterPro" id="IPR036236">
    <property type="entry name" value="Znf_C2H2_sf"/>
</dbReference>
<dbReference type="InterPro" id="IPR050752">
    <property type="entry name" value="C2H2-ZF_domain"/>
</dbReference>
<dbReference type="PROSITE" id="PS00028">
    <property type="entry name" value="ZINC_FINGER_C2H2_1"/>
    <property type="match status" value="12"/>
</dbReference>
<evidence type="ECO:0000256" key="6">
    <source>
        <dbReference type="ARBA" id="ARBA00023015"/>
    </source>
</evidence>
<evidence type="ECO:0000256" key="3">
    <source>
        <dbReference type="ARBA" id="ARBA00022737"/>
    </source>
</evidence>
<evidence type="ECO:0000256" key="4">
    <source>
        <dbReference type="ARBA" id="ARBA00022771"/>
    </source>
</evidence>
<keyword evidence="11" id="KW-1185">Reference proteome</keyword>